<organism evidence="4">
    <name type="scientific">uncultured Friedmanniella sp</name>
    <dbReference type="NCBI Taxonomy" id="335381"/>
    <lineage>
        <taxon>Bacteria</taxon>
        <taxon>Bacillati</taxon>
        <taxon>Actinomycetota</taxon>
        <taxon>Actinomycetes</taxon>
        <taxon>Propionibacteriales</taxon>
        <taxon>Nocardioidaceae</taxon>
        <taxon>Friedmanniella</taxon>
        <taxon>environmental samples</taxon>
    </lineage>
</organism>
<feature type="transmembrane region" description="Helical" evidence="2">
    <location>
        <begin position="180"/>
        <end position="200"/>
    </location>
</feature>
<dbReference type="InterPro" id="IPR000326">
    <property type="entry name" value="PAP2/HPO"/>
</dbReference>
<gene>
    <name evidence="4" type="ORF">AVDCRST_MAG61-3260</name>
</gene>
<evidence type="ECO:0000256" key="2">
    <source>
        <dbReference type="SAM" id="Phobius"/>
    </source>
</evidence>
<dbReference type="InterPro" id="IPR036938">
    <property type="entry name" value="PAP2/HPO_sf"/>
</dbReference>
<keyword evidence="2" id="KW-1133">Transmembrane helix</keyword>
<feature type="transmembrane region" description="Helical" evidence="2">
    <location>
        <begin position="139"/>
        <end position="160"/>
    </location>
</feature>
<dbReference type="EMBL" id="CADCTT010000398">
    <property type="protein sequence ID" value="CAA9337922.1"/>
    <property type="molecule type" value="Genomic_DNA"/>
</dbReference>
<feature type="domain" description="Phosphatidic acid phosphatase type 2/haloperoxidase" evidence="3">
    <location>
        <begin position="137"/>
        <end position="253"/>
    </location>
</feature>
<reference evidence="4" key="1">
    <citation type="submission" date="2020-02" db="EMBL/GenBank/DDBJ databases">
        <authorList>
            <person name="Meier V. D."/>
        </authorList>
    </citation>
    <scope>NUCLEOTIDE SEQUENCE</scope>
    <source>
        <strain evidence="4">AVDCRST_MAG61</strain>
    </source>
</reference>
<feature type="transmembrane region" description="Helical" evidence="2">
    <location>
        <begin position="207"/>
        <end position="230"/>
    </location>
</feature>
<feature type="transmembrane region" description="Helical" evidence="2">
    <location>
        <begin position="51"/>
        <end position="74"/>
    </location>
</feature>
<dbReference type="Gene3D" id="1.20.144.10">
    <property type="entry name" value="Phosphatidic acid phosphatase type 2/haloperoxidase"/>
    <property type="match status" value="2"/>
</dbReference>
<protein>
    <recommendedName>
        <fullName evidence="3">Phosphatidic acid phosphatase type 2/haloperoxidase domain-containing protein</fullName>
    </recommendedName>
</protein>
<sequence length="275" mass="28774">MNQPDRLRLQESAPGEDSIGDRSLTRWGTAAGRWLVSQVLALARVVSANGVLAITAGIGAVLVIGLTVAAGAIYDSVEEADGIAGLDRPLLDQALAARSPELDTALTIFTHLGGPLGMTVIAATITLAMVWGWRSRTPLLLMLITVAGSLAATVAGKNAVGRLRPPLADAVPPYESSPSFPSGHALNSTAIAGMVAYLLLLHLQTRLARVVTVVLAVVWAVAIGLSRVFLGHHWLTDVMVGWVIGLGWLALVITAHRLFLTVRQAQPAAVVSTLS</sequence>
<feature type="transmembrane region" description="Helical" evidence="2">
    <location>
        <begin position="108"/>
        <end position="132"/>
    </location>
</feature>
<proteinExistence type="predicted"/>
<dbReference type="SUPFAM" id="SSF48317">
    <property type="entry name" value="Acid phosphatase/Vanadium-dependent haloperoxidase"/>
    <property type="match status" value="1"/>
</dbReference>
<dbReference type="CDD" id="cd03392">
    <property type="entry name" value="PAP2_like_2"/>
    <property type="match status" value="1"/>
</dbReference>
<dbReference type="SMART" id="SM00014">
    <property type="entry name" value="acidPPc"/>
    <property type="match status" value="1"/>
</dbReference>
<dbReference type="PANTHER" id="PTHR14969">
    <property type="entry name" value="SPHINGOSINE-1-PHOSPHATE PHOSPHOHYDROLASE"/>
    <property type="match status" value="1"/>
</dbReference>
<keyword evidence="2" id="KW-0472">Membrane</keyword>
<dbReference type="AlphaFoldDB" id="A0A6J4LNZ5"/>
<keyword evidence="2" id="KW-0812">Transmembrane</keyword>
<name>A0A6J4LNZ5_9ACTN</name>
<evidence type="ECO:0000256" key="1">
    <source>
        <dbReference type="SAM" id="MobiDB-lite"/>
    </source>
</evidence>
<evidence type="ECO:0000259" key="3">
    <source>
        <dbReference type="SMART" id="SM00014"/>
    </source>
</evidence>
<dbReference type="Pfam" id="PF01569">
    <property type="entry name" value="PAP2"/>
    <property type="match status" value="1"/>
</dbReference>
<accession>A0A6J4LNZ5</accession>
<dbReference type="PANTHER" id="PTHR14969:SF13">
    <property type="entry name" value="AT30094P"/>
    <property type="match status" value="1"/>
</dbReference>
<feature type="transmembrane region" description="Helical" evidence="2">
    <location>
        <begin position="242"/>
        <end position="260"/>
    </location>
</feature>
<feature type="region of interest" description="Disordered" evidence="1">
    <location>
        <begin position="1"/>
        <end position="21"/>
    </location>
</feature>
<evidence type="ECO:0000313" key="4">
    <source>
        <dbReference type="EMBL" id="CAA9337922.1"/>
    </source>
</evidence>